<gene>
    <name evidence="2" type="ORF">FA09DRAFT_93880</name>
</gene>
<protein>
    <submittedName>
        <fullName evidence="2">Uncharacterized protein</fullName>
    </submittedName>
</protein>
<dbReference type="Proteomes" id="UP000245946">
    <property type="component" value="Unassembled WGS sequence"/>
</dbReference>
<dbReference type="AlphaFoldDB" id="A0A316Z312"/>
<feature type="compositionally biased region" description="Gly residues" evidence="1">
    <location>
        <begin position="1"/>
        <end position="14"/>
    </location>
</feature>
<dbReference type="RefSeq" id="XP_025596449.1">
    <property type="nucleotide sequence ID" value="XM_025745909.1"/>
</dbReference>
<dbReference type="GeneID" id="37273453"/>
<feature type="region of interest" description="Disordered" evidence="1">
    <location>
        <begin position="159"/>
        <end position="202"/>
    </location>
</feature>
<dbReference type="EMBL" id="KZ819300">
    <property type="protein sequence ID" value="PWN96170.1"/>
    <property type="molecule type" value="Genomic_DNA"/>
</dbReference>
<organism evidence="2 3">
    <name type="scientific">Tilletiopsis washingtonensis</name>
    <dbReference type="NCBI Taxonomy" id="58919"/>
    <lineage>
        <taxon>Eukaryota</taxon>
        <taxon>Fungi</taxon>
        <taxon>Dikarya</taxon>
        <taxon>Basidiomycota</taxon>
        <taxon>Ustilaginomycotina</taxon>
        <taxon>Exobasidiomycetes</taxon>
        <taxon>Entylomatales</taxon>
        <taxon>Entylomatales incertae sedis</taxon>
        <taxon>Tilletiopsis</taxon>
    </lineage>
</organism>
<proteinExistence type="predicted"/>
<name>A0A316Z312_9BASI</name>
<accession>A0A316Z312</accession>
<evidence type="ECO:0000313" key="2">
    <source>
        <dbReference type="EMBL" id="PWN96170.1"/>
    </source>
</evidence>
<sequence>MGGCGFSGPRGGSTQGFLTPSRPAGPLTHPRPSHGCCEATMSSIAEVCSTASTLWPQGAAARRCTLMLCCCGGCVPPRHRVDGSLAHPRRAARGARLTARQARPAVSLLRLLRRRVVMPEEAPVCRCGVWKCGSASKDAGYLPECSASAGGRPMLGRAREAAGSVRTGGGVRHRARRDSPEVLRRRRRRRPRPREGASAAGRARWPAAVPCSGCAFAGGARVSERGTADRHRRTAVRRC</sequence>
<evidence type="ECO:0000256" key="1">
    <source>
        <dbReference type="SAM" id="MobiDB-lite"/>
    </source>
</evidence>
<keyword evidence="3" id="KW-1185">Reference proteome</keyword>
<reference evidence="2 3" key="1">
    <citation type="journal article" date="2018" name="Mol. Biol. Evol.">
        <title>Broad Genomic Sampling Reveals a Smut Pathogenic Ancestry of the Fungal Clade Ustilaginomycotina.</title>
        <authorList>
            <person name="Kijpornyongpan T."/>
            <person name="Mondo S.J."/>
            <person name="Barry K."/>
            <person name="Sandor L."/>
            <person name="Lee J."/>
            <person name="Lipzen A."/>
            <person name="Pangilinan J."/>
            <person name="LaButti K."/>
            <person name="Hainaut M."/>
            <person name="Henrissat B."/>
            <person name="Grigoriev I.V."/>
            <person name="Spatafora J.W."/>
            <person name="Aime M.C."/>
        </authorList>
    </citation>
    <scope>NUCLEOTIDE SEQUENCE [LARGE SCALE GENOMIC DNA]</scope>
    <source>
        <strain evidence="2 3">MCA 4186</strain>
    </source>
</reference>
<evidence type="ECO:0000313" key="3">
    <source>
        <dbReference type="Proteomes" id="UP000245946"/>
    </source>
</evidence>
<feature type="region of interest" description="Disordered" evidence="1">
    <location>
        <begin position="1"/>
        <end position="30"/>
    </location>
</feature>